<gene>
    <name evidence="7" type="ORF">GC722_12335</name>
</gene>
<evidence type="ECO:0000313" key="8">
    <source>
        <dbReference type="Proteomes" id="UP000435304"/>
    </source>
</evidence>
<sequence length="386" mass="41342">MTSTEPLVERMRGFGTTVFAEMSVLAARTGALNLGQGFPDTDGPPEVLEAAVRAVRDGVNQYPPGLGHLVLREAVSRHQSEWYGLDYDPETEVLITTGATEGVSAALLALCEQGDEVVALDPTYDSYAAAATMAGAVLRPVTLHPPDFALDLDAVRAAVGPRTRVLLVNSPHNPTGRVLTEQELQGLADIAVEHDLWVLCDEVYEHLTFDGRVHRPLATFPGMRERTLQVSSAGKTFSVTGWKIGWLCAPPQLVRAVNATKQFLTFSGGAPFQPAVAVGLGLPREHFASVAATLQAGRDLLSEGLRAAGLEVFRPEGTYFVIADIAAIGERDGVEFCRSLPARIGVVAVPAQVFYADPASAATLVRFAFCKRPEVLAEASERLSRL</sequence>
<accession>A0A6A9UYF4</accession>
<evidence type="ECO:0000313" key="7">
    <source>
        <dbReference type="EMBL" id="MVA76804.1"/>
    </source>
</evidence>
<dbReference type="InterPro" id="IPR015421">
    <property type="entry name" value="PyrdxlP-dep_Trfase_major"/>
</dbReference>
<dbReference type="GO" id="GO:0016212">
    <property type="term" value="F:kynurenine-oxoglutarate transaminase activity"/>
    <property type="evidence" value="ECO:0007669"/>
    <property type="project" value="TreeGrafter"/>
</dbReference>
<evidence type="ECO:0000256" key="2">
    <source>
        <dbReference type="ARBA" id="ARBA00007441"/>
    </source>
</evidence>
<dbReference type="GO" id="GO:0030170">
    <property type="term" value="F:pyridoxal phosphate binding"/>
    <property type="evidence" value="ECO:0007669"/>
    <property type="project" value="InterPro"/>
</dbReference>
<comment type="cofactor">
    <cofactor evidence="1">
        <name>pyridoxal 5'-phosphate</name>
        <dbReference type="ChEBI" id="CHEBI:597326"/>
    </cofactor>
</comment>
<dbReference type="InterPro" id="IPR051326">
    <property type="entry name" value="Kynurenine-oxoglutarate_AT"/>
</dbReference>
<dbReference type="NCBIfam" id="NF005855">
    <property type="entry name" value="PRK07777.1"/>
    <property type="match status" value="1"/>
</dbReference>
<dbReference type="GO" id="GO:0005737">
    <property type="term" value="C:cytoplasm"/>
    <property type="evidence" value="ECO:0007669"/>
    <property type="project" value="TreeGrafter"/>
</dbReference>
<dbReference type="PANTHER" id="PTHR43807:SF20">
    <property type="entry name" value="FI04487P"/>
    <property type="match status" value="1"/>
</dbReference>
<dbReference type="InterPro" id="IPR015422">
    <property type="entry name" value="PyrdxlP-dep_Trfase_small"/>
</dbReference>
<dbReference type="SUPFAM" id="SSF53383">
    <property type="entry name" value="PLP-dependent transferases"/>
    <property type="match status" value="1"/>
</dbReference>
<dbReference type="AlphaFoldDB" id="A0A6A9UYF4"/>
<dbReference type="Gene3D" id="3.90.1150.10">
    <property type="entry name" value="Aspartate Aminotransferase, domain 1"/>
    <property type="match status" value="1"/>
</dbReference>
<dbReference type="InterPro" id="IPR004839">
    <property type="entry name" value="Aminotransferase_I/II_large"/>
</dbReference>
<evidence type="ECO:0000256" key="3">
    <source>
        <dbReference type="ARBA" id="ARBA00022576"/>
    </source>
</evidence>
<dbReference type="Gene3D" id="3.40.640.10">
    <property type="entry name" value="Type I PLP-dependent aspartate aminotransferase-like (Major domain)"/>
    <property type="match status" value="1"/>
</dbReference>
<feature type="domain" description="Aminotransferase class I/classII large" evidence="6">
    <location>
        <begin position="32"/>
        <end position="382"/>
    </location>
</feature>
<reference evidence="7 8" key="1">
    <citation type="submission" date="2019-12" db="EMBL/GenBank/DDBJ databases">
        <title>Auraticoccus cholistani sp. nov., an actinomycete isolated from soil of Cholistan desert.</title>
        <authorList>
            <person name="Cheema M.T."/>
        </authorList>
    </citation>
    <scope>NUCLEOTIDE SEQUENCE [LARGE SCALE GENOMIC DNA]</scope>
    <source>
        <strain evidence="7 8">F435</strain>
    </source>
</reference>
<evidence type="ECO:0000259" key="6">
    <source>
        <dbReference type="Pfam" id="PF00155"/>
    </source>
</evidence>
<organism evidence="7 8">
    <name type="scientific">Auraticoccus cholistanensis</name>
    <dbReference type="NCBI Taxonomy" id="2656650"/>
    <lineage>
        <taxon>Bacteria</taxon>
        <taxon>Bacillati</taxon>
        <taxon>Actinomycetota</taxon>
        <taxon>Actinomycetes</taxon>
        <taxon>Propionibacteriales</taxon>
        <taxon>Propionibacteriaceae</taxon>
        <taxon>Auraticoccus</taxon>
    </lineage>
</organism>
<keyword evidence="3 7" id="KW-0032">Aminotransferase</keyword>
<dbReference type="Pfam" id="PF00155">
    <property type="entry name" value="Aminotran_1_2"/>
    <property type="match status" value="1"/>
</dbReference>
<dbReference type="FunFam" id="3.40.640.10:FF:000024">
    <property type="entry name" value="Kynurenine--oxoglutarate transaminase 3"/>
    <property type="match status" value="1"/>
</dbReference>
<evidence type="ECO:0000256" key="1">
    <source>
        <dbReference type="ARBA" id="ARBA00001933"/>
    </source>
</evidence>
<dbReference type="CDD" id="cd00609">
    <property type="entry name" value="AAT_like"/>
    <property type="match status" value="1"/>
</dbReference>
<protein>
    <submittedName>
        <fullName evidence="7">Pyridoxal phosphate-dependent aminotransferase</fullName>
    </submittedName>
</protein>
<name>A0A6A9UYF4_9ACTN</name>
<dbReference type="RefSeq" id="WP_331714755.1">
    <property type="nucleotide sequence ID" value="NZ_WPCU01000007.1"/>
</dbReference>
<proteinExistence type="inferred from homology"/>
<keyword evidence="4 7" id="KW-0808">Transferase</keyword>
<dbReference type="Proteomes" id="UP000435304">
    <property type="component" value="Unassembled WGS sequence"/>
</dbReference>
<keyword evidence="5" id="KW-0663">Pyridoxal phosphate</keyword>
<evidence type="ECO:0000256" key="4">
    <source>
        <dbReference type="ARBA" id="ARBA00022679"/>
    </source>
</evidence>
<comment type="similarity">
    <text evidence="2">Belongs to the class-I pyridoxal-phosphate-dependent aminotransferase family.</text>
</comment>
<comment type="caution">
    <text evidence="7">The sequence shown here is derived from an EMBL/GenBank/DDBJ whole genome shotgun (WGS) entry which is preliminary data.</text>
</comment>
<keyword evidence="8" id="KW-1185">Reference proteome</keyword>
<dbReference type="InterPro" id="IPR015424">
    <property type="entry name" value="PyrdxlP-dep_Trfase"/>
</dbReference>
<dbReference type="EMBL" id="WPCU01000007">
    <property type="protein sequence ID" value="MVA76804.1"/>
    <property type="molecule type" value="Genomic_DNA"/>
</dbReference>
<evidence type="ECO:0000256" key="5">
    <source>
        <dbReference type="ARBA" id="ARBA00022898"/>
    </source>
</evidence>
<dbReference type="PANTHER" id="PTHR43807">
    <property type="entry name" value="FI04487P"/>
    <property type="match status" value="1"/>
</dbReference>